<keyword evidence="2" id="KW-1003">Cell membrane</keyword>
<evidence type="ECO:0000256" key="4">
    <source>
        <dbReference type="ARBA" id="ARBA00022692"/>
    </source>
</evidence>
<feature type="transmembrane region" description="Helical" evidence="8">
    <location>
        <begin position="104"/>
        <end position="127"/>
    </location>
</feature>
<dbReference type="EMBL" id="JAALLS010000018">
    <property type="protein sequence ID" value="NGP89351.1"/>
    <property type="molecule type" value="Genomic_DNA"/>
</dbReference>
<dbReference type="InterPro" id="IPR026392">
    <property type="entry name" value="Exo/Archaeosortase_dom"/>
</dbReference>
<feature type="transmembrane region" description="Helical" evidence="8">
    <location>
        <begin position="75"/>
        <end position="98"/>
    </location>
</feature>
<dbReference type="GO" id="GO:0005886">
    <property type="term" value="C:plasma membrane"/>
    <property type="evidence" value="ECO:0007669"/>
    <property type="project" value="UniProtKB-SubCell"/>
</dbReference>
<accession>A0A6M1TBE0</accession>
<dbReference type="InterPro" id="IPR019127">
    <property type="entry name" value="Exosortase"/>
</dbReference>
<comment type="caution">
    <text evidence="9">The sequence shown here is derived from an EMBL/GenBank/DDBJ whole genome shotgun (WGS) entry which is preliminary data.</text>
</comment>
<keyword evidence="6 8" id="KW-1133">Transmembrane helix</keyword>
<dbReference type="GO" id="GO:0006508">
    <property type="term" value="P:proteolysis"/>
    <property type="evidence" value="ECO:0007669"/>
    <property type="project" value="UniProtKB-KW"/>
</dbReference>
<sequence>MNWLKSQVGQFVLKVIGIYFCWYLIYELWLLPEGSLDAWLTTNIVSVSAGILDYLNYDFFAYERLIGIDETAGIYLADGCSGIAAIGLFIGFVVAYPGEWSSRIAFIFFGVGIIYLVNVARIVTLAITQAYWPKMFGITHDYSTTAIFYMVIFVLWMIWANYGSVDSSQQQVAVNN</sequence>
<gene>
    <name evidence="9" type="ORF">G3569_13410</name>
</gene>
<keyword evidence="5" id="KW-0378">Hydrolase</keyword>
<feature type="transmembrane region" description="Helical" evidence="8">
    <location>
        <begin position="139"/>
        <end position="159"/>
    </location>
</feature>
<keyword evidence="10" id="KW-1185">Reference proteome</keyword>
<evidence type="ECO:0000256" key="2">
    <source>
        <dbReference type="ARBA" id="ARBA00022475"/>
    </source>
</evidence>
<evidence type="ECO:0000256" key="6">
    <source>
        <dbReference type="ARBA" id="ARBA00022989"/>
    </source>
</evidence>
<keyword evidence="3" id="KW-0645">Protease</keyword>
<evidence type="ECO:0000256" key="3">
    <source>
        <dbReference type="ARBA" id="ARBA00022670"/>
    </source>
</evidence>
<dbReference type="NCBIfam" id="NF046081">
    <property type="entry name" value="exosort_XrtX"/>
    <property type="match status" value="1"/>
</dbReference>
<dbReference type="Pfam" id="PF09721">
    <property type="entry name" value="Exosortase_EpsH"/>
    <property type="match status" value="1"/>
</dbReference>
<dbReference type="AlphaFoldDB" id="A0A6M1TBE0"/>
<dbReference type="Proteomes" id="UP000479132">
    <property type="component" value="Unassembled WGS sequence"/>
</dbReference>
<proteinExistence type="predicted"/>
<comment type="subcellular location">
    <subcellularLocation>
        <location evidence="1">Cell membrane</location>
        <topology evidence="1">Multi-pass membrane protein</topology>
    </subcellularLocation>
</comment>
<keyword evidence="7 8" id="KW-0472">Membrane</keyword>
<protein>
    <submittedName>
        <fullName evidence="9">Exosortase/archaeosortase family protein</fullName>
    </submittedName>
</protein>
<reference evidence="9 10" key="1">
    <citation type="submission" date="2020-02" db="EMBL/GenBank/DDBJ databases">
        <title>Aliifodinibius halophilus 2W32, complete genome.</title>
        <authorList>
            <person name="Li Y."/>
            <person name="Wu S."/>
        </authorList>
    </citation>
    <scope>NUCLEOTIDE SEQUENCE [LARGE SCALE GENOMIC DNA]</scope>
    <source>
        <strain evidence="9 10">2W32</strain>
    </source>
</reference>
<evidence type="ECO:0000256" key="8">
    <source>
        <dbReference type="SAM" id="Phobius"/>
    </source>
</evidence>
<name>A0A6M1TBE0_9BACT</name>
<evidence type="ECO:0000256" key="1">
    <source>
        <dbReference type="ARBA" id="ARBA00004651"/>
    </source>
</evidence>
<dbReference type="NCBIfam" id="TIGR04178">
    <property type="entry name" value="exo_archaeo"/>
    <property type="match status" value="1"/>
</dbReference>
<feature type="transmembrane region" description="Helical" evidence="8">
    <location>
        <begin position="12"/>
        <end position="32"/>
    </location>
</feature>
<evidence type="ECO:0000313" key="9">
    <source>
        <dbReference type="EMBL" id="NGP89351.1"/>
    </source>
</evidence>
<organism evidence="9 10">
    <name type="scientific">Fodinibius halophilus</name>
    <dbReference type="NCBI Taxonomy" id="1736908"/>
    <lineage>
        <taxon>Bacteria</taxon>
        <taxon>Pseudomonadati</taxon>
        <taxon>Balneolota</taxon>
        <taxon>Balneolia</taxon>
        <taxon>Balneolales</taxon>
        <taxon>Balneolaceae</taxon>
        <taxon>Fodinibius</taxon>
    </lineage>
</organism>
<evidence type="ECO:0000313" key="10">
    <source>
        <dbReference type="Proteomes" id="UP000479132"/>
    </source>
</evidence>
<dbReference type="GO" id="GO:0008233">
    <property type="term" value="F:peptidase activity"/>
    <property type="evidence" value="ECO:0007669"/>
    <property type="project" value="UniProtKB-KW"/>
</dbReference>
<evidence type="ECO:0000256" key="7">
    <source>
        <dbReference type="ARBA" id="ARBA00023136"/>
    </source>
</evidence>
<evidence type="ECO:0000256" key="5">
    <source>
        <dbReference type="ARBA" id="ARBA00022801"/>
    </source>
</evidence>
<keyword evidence="4 8" id="KW-0812">Transmembrane</keyword>
<dbReference type="RefSeq" id="WP_165269979.1">
    <property type="nucleotide sequence ID" value="NZ_JAALLS010000018.1"/>
</dbReference>